<evidence type="ECO:0000256" key="1">
    <source>
        <dbReference type="SAM" id="Phobius"/>
    </source>
</evidence>
<feature type="transmembrane region" description="Helical" evidence="1">
    <location>
        <begin position="136"/>
        <end position="155"/>
    </location>
</feature>
<dbReference type="EMBL" id="WTVQ01000011">
    <property type="protein sequence ID" value="NMG74863.1"/>
    <property type="molecule type" value="Genomic_DNA"/>
</dbReference>
<evidence type="ECO:0000259" key="2">
    <source>
        <dbReference type="Pfam" id="PF13386"/>
    </source>
</evidence>
<feature type="transmembrane region" description="Helical" evidence="1">
    <location>
        <begin position="201"/>
        <end position="220"/>
    </location>
</feature>
<sequence length="235" mass="24990">MPETGYIAAFLIGLLGGTHCVSMCGGIVGALTVNMPGQARRQWPVHLAYNLGRIGTYAVLGGLLGALGTVGMLFSDILPIQLSLYVLANLMLVALGLYLTGFTRLLAPVELVGLRLWQRIQPFTARFIPARSVGQALPLGLLWGFLPCGLVYSVLTTALVTGSAARGAGLMLAFGLGTLPNLMLAGMLFKRFREITRNRSVRVIAGMLVLGFGVFGLYHAPTLGGMLWRGVVCEV</sequence>
<keyword evidence="1" id="KW-0812">Transmembrane</keyword>
<organism evidence="3 4">
    <name type="scientific">Aromatoleum diolicum</name>
    <dbReference type="NCBI Taxonomy" id="75796"/>
    <lineage>
        <taxon>Bacteria</taxon>
        <taxon>Pseudomonadati</taxon>
        <taxon>Pseudomonadota</taxon>
        <taxon>Betaproteobacteria</taxon>
        <taxon>Rhodocyclales</taxon>
        <taxon>Rhodocyclaceae</taxon>
        <taxon>Aromatoleum</taxon>
    </lineage>
</organism>
<gene>
    <name evidence="3" type="ORF">GPA25_08855</name>
</gene>
<proteinExistence type="predicted"/>
<keyword evidence="1" id="KW-1133">Transmembrane helix</keyword>
<protein>
    <submittedName>
        <fullName evidence="3">Sulfite exporter TauE/SafE family protein</fullName>
    </submittedName>
</protein>
<comment type="caution">
    <text evidence="3">The sequence shown here is derived from an EMBL/GenBank/DDBJ whole genome shotgun (WGS) entry which is preliminary data.</text>
</comment>
<feature type="transmembrane region" description="Helical" evidence="1">
    <location>
        <begin position="167"/>
        <end position="189"/>
    </location>
</feature>
<evidence type="ECO:0000313" key="3">
    <source>
        <dbReference type="EMBL" id="NMG74863.1"/>
    </source>
</evidence>
<feature type="transmembrane region" description="Helical" evidence="1">
    <location>
        <begin position="54"/>
        <end position="74"/>
    </location>
</feature>
<dbReference type="PANTHER" id="PTHR42208:SF1">
    <property type="entry name" value="HEAVY METAL TRANSPORTER"/>
    <property type="match status" value="1"/>
</dbReference>
<evidence type="ECO:0000313" key="4">
    <source>
        <dbReference type="Proteomes" id="UP000648984"/>
    </source>
</evidence>
<feature type="transmembrane region" description="Helical" evidence="1">
    <location>
        <begin position="80"/>
        <end position="99"/>
    </location>
</feature>
<dbReference type="PANTHER" id="PTHR42208">
    <property type="entry name" value="HEAVY METAL TRANSPORTER-RELATED"/>
    <property type="match status" value="1"/>
</dbReference>
<feature type="transmembrane region" description="Helical" evidence="1">
    <location>
        <begin position="6"/>
        <end position="33"/>
    </location>
</feature>
<accession>A0ABX1QA56</accession>
<dbReference type="InterPro" id="IPR039447">
    <property type="entry name" value="UreH-like_TM_dom"/>
</dbReference>
<name>A0ABX1QA56_9RHOO</name>
<feature type="domain" description="Urease accessory protein UreH-like transmembrane" evidence="2">
    <location>
        <begin position="8"/>
        <end position="214"/>
    </location>
</feature>
<keyword evidence="4" id="KW-1185">Reference proteome</keyword>
<dbReference type="Proteomes" id="UP000648984">
    <property type="component" value="Unassembled WGS sequence"/>
</dbReference>
<dbReference type="Pfam" id="PF13386">
    <property type="entry name" value="DsbD_2"/>
    <property type="match status" value="1"/>
</dbReference>
<reference evidence="3 4" key="1">
    <citation type="submission" date="2019-12" db="EMBL/GenBank/DDBJ databases">
        <title>Comparative genomics gives insights into the taxonomy of the Azoarcus-Aromatoleum group and reveals separate origins of nif in the plant-associated Azoarcus and non-plant-associated Aromatoleum sub-groups.</title>
        <authorList>
            <person name="Lafos M."/>
            <person name="Maluk M."/>
            <person name="Batista M."/>
            <person name="Junghare M."/>
            <person name="Carmona M."/>
            <person name="Faoro H."/>
            <person name="Cruz L.M."/>
            <person name="Battistoni F."/>
            <person name="De Souza E."/>
            <person name="Pedrosa F."/>
            <person name="Chen W.-M."/>
            <person name="Poole P.S."/>
            <person name="Dixon R.A."/>
            <person name="James E.K."/>
        </authorList>
    </citation>
    <scope>NUCLEOTIDE SEQUENCE [LARGE SCALE GENOMIC DNA]</scope>
    <source>
        <strain evidence="3 4">22Lin</strain>
    </source>
</reference>
<keyword evidence="1" id="KW-0472">Membrane</keyword>
<dbReference type="RefSeq" id="WP_169260006.1">
    <property type="nucleotide sequence ID" value="NZ_WTVQ01000011.1"/>
</dbReference>